<feature type="signal peptide" evidence="1">
    <location>
        <begin position="1"/>
        <end position="22"/>
    </location>
</feature>
<dbReference type="OrthoDB" id="10354459at2759"/>
<dbReference type="AlphaFoldDB" id="A0A8H4J9Y1"/>
<accession>A0A8H4J9Y1</accession>
<comment type="caution">
    <text evidence="2">The sequence shown here is derived from an EMBL/GenBank/DDBJ whole genome shotgun (WGS) entry which is preliminary data.</text>
</comment>
<evidence type="ECO:0000313" key="2">
    <source>
        <dbReference type="EMBL" id="KAF4314584.1"/>
    </source>
</evidence>
<dbReference type="Proteomes" id="UP000572817">
    <property type="component" value="Unassembled WGS sequence"/>
</dbReference>
<dbReference type="EMBL" id="WWBZ02000001">
    <property type="protein sequence ID" value="KAF4314584.1"/>
    <property type="molecule type" value="Genomic_DNA"/>
</dbReference>
<sequence length="162" mass="17329">MHFTTAAAAITGISSLVAGVAAQSCEKPNLMVVIHTGNCPNKETITTHVVGQNATEELKDNPVPAESTSFFTVPIPFEGRIYITDNTTSADASEVQGIGLKTYEEKYSWAFAAIDEEKGKTVIAPVKANFATFPKWQAIGSGASISNSRTGDPLYINYCDSY</sequence>
<name>A0A8H4J9Y1_9PEZI</name>
<reference evidence="2" key="1">
    <citation type="submission" date="2020-04" db="EMBL/GenBank/DDBJ databases">
        <title>Genome Assembly and Annotation of Botryosphaeria dothidea sdau 11-99, a Latent Pathogen of Apple Fruit Ring Rot in China.</title>
        <authorList>
            <person name="Yu C."/>
            <person name="Diao Y."/>
            <person name="Lu Q."/>
            <person name="Zhao J."/>
            <person name="Cui S."/>
            <person name="Peng C."/>
            <person name="He B."/>
            <person name="Liu H."/>
        </authorList>
    </citation>
    <scope>NUCLEOTIDE SEQUENCE [LARGE SCALE GENOMIC DNA]</scope>
    <source>
        <strain evidence="2">Sdau11-99</strain>
    </source>
</reference>
<gene>
    <name evidence="2" type="ORF">GTA08_BOTSDO00888</name>
</gene>
<proteinExistence type="predicted"/>
<keyword evidence="3" id="KW-1185">Reference proteome</keyword>
<evidence type="ECO:0000313" key="3">
    <source>
        <dbReference type="Proteomes" id="UP000572817"/>
    </source>
</evidence>
<evidence type="ECO:0000256" key="1">
    <source>
        <dbReference type="SAM" id="SignalP"/>
    </source>
</evidence>
<feature type="chain" id="PRO_5034484761" evidence="1">
    <location>
        <begin position="23"/>
        <end position="162"/>
    </location>
</feature>
<keyword evidence="1" id="KW-0732">Signal</keyword>
<protein>
    <submittedName>
        <fullName evidence="2">Uncharacterized protein</fullName>
    </submittedName>
</protein>
<organism evidence="2 3">
    <name type="scientific">Botryosphaeria dothidea</name>
    <dbReference type="NCBI Taxonomy" id="55169"/>
    <lineage>
        <taxon>Eukaryota</taxon>
        <taxon>Fungi</taxon>
        <taxon>Dikarya</taxon>
        <taxon>Ascomycota</taxon>
        <taxon>Pezizomycotina</taxon>
        <taxon>Dothideomycetes</taxon>
        <taxon>Dothideomycetes incertae sedis</taxon>
        <taxon>Botryosphaeriales</taxon>
        <taxon>Botryosphaeriaceae</taxon>
        <taxon>Botryosphaeria</taxon>
    </lineage>
</organism>